<evidence type="ECO:0000256" key="1">
    <source>
        <dbReference type="SAM" id="SignalP"/>
    </source>
</evidence>
<dbReference type="Proteomes" id="UP000007519">
    <property type="component" value="Chromosome"/>
</dbReference>
<accession>H6L8Y4</accession>
<dbReference type="RefSeq" id="WP_014373367.1">
    <property type="nucleotide sequence ID" value="NC_016940.1"/>
</dbReference>
<keyword evidence="1" id="KW-0732">Signal</keyword>
<dbReference type="STRING" id="984262.SGRA_0381"/>
<evidence type="ECO:0000313" key="2">
    <source>
        <dbReference type="EMBL" id="AFC23120.1"/>
    </source>
</evidence>
<name>H6L8Y4_SAPGL</name>
<protein>
    <recommendedName>
        <fullName evidence="4">Secreted protein</fullName>
    </recommendedName>
</protein>
<reference evidence="2 3" key="1">
    <citation type="journal article" date="2012" name="Stand. Genomic Sci.">
        <title>Complete genome sequencing and analysis of Saprospira grandis str. Lewin, a predatory marine bacterium.</title>
        <authorList>
            <person name="Saw J.H."/>
            <person name="Yuryev A."/>
            <person name="Kanbe M."/>
            <person name="Hou S."/>
            <person name="Young A.G."/>
            <person name="Aizawa S."/>
            <person name="Alam M."/>
        </authorList>
    </citation>
    <scope>NUCLEOTIDE SEQUENCE [LARGE SCALE GENOMIC DNA]</scope>
    <source>
        <strain evidence="2 3">Lewin</strain>
    </source>
</reference>
<feature type="signal peptide" evidence="1">
    <location>
        <begin position="1"/>
        <end position="20"/>
    </location>
</feature>
<sequence>MKYFLLFFSFFALFSAPLLAQSDSLALKKTYSSSLWPEGEAPRAWGWGQSILLEFSAYRWDQQRQEAISPQPQSIGQVLNVLPGLHMSVWAGNRKSFLFSLEGGLSYYPFSLDIGPKKNKIRSTLAAPLMLKGHWLLDSSYKQNRRTPFKSFLSLGYGQEWVYLGHNVNGSNAKWLHIVELCRGSTVDSFSLQTFIKFGWGQRDALLAQLGIRLGWDGF</sequence>
<organism evidence="2 3">
    <name type="scientific">Saprospira grandis (strain Lewin)</name>
    <dbReference type="NCBI Taxonomy" id="984262"/>
    <lineage>
        <taxon>Bacteria</taxon>
        <taxon>Pseudomonadati</taxon>
        <taxon>Bacteroidota</taxon>
        <taxon>Saprospiria</taxon>
        <taxon>Saprospirales</taxon>
        <taxon>Saprospiraceae</taxon>
        <taxon>Saprospira</taxon>
    </lineage>
</organism>
<gene>
    <name evidence="2" type="ordered locus">SGRA_0381</name>
</gene>
<dbReference type="KEGG" id="sgn:SGRA_0381"/>
<dbReference type="EMBL" id="CP002831">
    <property type="protein sequence ID" value="AFC23120.1"/>
    <property type="molecule type" value="Genomic_DNA"/>
</dbReference>
<dbReference type="AlphaFoldDB" id="H6L8Y4"/>
<evidence type="ECO:0000313" key="3">
    <source>
        <dbReference type="Proteomes" id="UP000007519"/>
    </source>
</evidence>
<evidence type="ECO:0008006" key="4">
    <source>
        <dbReference type="Google" id="ProtNLM"/>
    </source>
</evidence>
<proteinExistence type="predicted"/>
<dbReference type="OrthoDB" id="9820503at2"/>
<keyword evidence="3" id="KW-1185">Reference proteome</keyword>
<feature type="chain" id="PRO_5003604181" description="Secreted protein" evidence="1">
    <location>
        <begin position="21"/>
        <end position="219"/>
    </location>
</feature>
<dbReference type="HOGENOM" id="CLU_1260703_0_0_10"/>